<dbReference type="Proteomes" id="UP000887580">
    <property type="component" value="Unplaced"/>
</dbReference>
<name>A0AC35FL59_9BILA</name>
<organism evidence="1 2">
    <name type="scientific">Panagrolaimus sp. PS1159</name>
    <dbReference type="NCBI Taxonomy" id="55785"/>
    <lineage>
        <taxon>Eukaryota</taxon>
        <taxon>Metazoa</taxon>
        <taxon>Ecdysozoa</taxon>
        <taxon>Nematoda</taxon>
        <taxon>Chromadorea</taxon>
        <taxon>Rhabditida</taxon>
        <taxon>Tylenchina</taxon>
        <taxon>Panagrolaimomorpha</taxon>
        <taxon>Panagrolaimoidea</taxon>
        <taxon>Panagrolaimidae</taxon>
        <taxon>Panagrolaimus</taxon>
    </lineage>
</organism>
<evidence type="ECO:0000313" key="1">
    <source>
        <dbReference type="Proteomes" id="UP000887580"/>
    </source>
</evidence>
<protein>
    <submittedName>
        <fullName evidence="2">Piwi domain-containing protein</fullName>
    </submittedName>
</protein>
<sequence length="868" mass="97941">MANALADNLSALHLSQRDGPTFVGQDNGFVNAIKFKAKAGSRAFRNLIRIESTLPDGRVKCFTERKKDAKNLPISAHELRVNNAILADAYDASNGFGHVGNRYVYNNRAMMYTSIFIESRTIALLPTDLHRAREYLPDLEVRVIIRSEDMGFIDLNHPKFFNITAATGQEDHELRSFYELLVFQGSLDSRECTAVGSEMYVSQGPNYQEMCSHGICFLSGFKKNARVVQEDGKSVVKLVADPVVSAFYADHRLADSFYDVTRGDYGNQRAIEQFCALYKNVRVCLSVSKSRIFTVRGLSQEKLEDIFFDKDGVRTRVIDHFAEVYGFHSEAGQMPALEVKLANGQHGYYPLDILLILKCQKLPMFKYALVSPTLHDVILKRNAVRAPQRFDKTTRCFSYIERSDAVFQSFGVSFSPCQMIRLGIRGKPKIATATSTVNPDAKARFNIRNHKYIDPSQCKKWVILNGSTQEIKDVIGKLLNEARNRGLALAAPVISSGFNSSDLVKENWTQLFEEFLEFGYEFVLLIDPKKTRQPQTHNMLKCCELIYGIQTQHVHLETLMRSTCHENIIHKMNMKLHGLNYHVVLEPCNISQHFNDDKIFTIGYDVAHPPPSGNFGDAEPSVVGVSYNSCRQYQSFNGDYFYQPSKQEEVDPQLLKKTIMHGLEMRRTQRPNTCSSAPELVFVFRDGLSEGQIPMAKLVELAAIKDAFEDYYGSESPLPPFVMVLATKRHNRRFYSSARDNVAPGTVASDGIARVGANEFYMQSAYPIQGTAKLTNYEVIANEANLSLNDIQAFTHGMCYTHQIVASAVSLPEPVFVAHELAKRGRNNLVGYSAVADVPRNDDRINFAKLNKKLTYRSNDLVHHRFNA</sequence>
<dbReference type="WBParaSite" id="PS1159_v2.g1867.t1">
    <property type="protein sequence ID" value="PS1159_v2.g1867.t1"/>
    <property type="gene ID" value="PS1159_v2.g1867"/>
</dbReference>
<accession>A0AC35FL59</accession>
<proteinExistence type="predicted"/>
<evidence type="ECO:0000313" key="2">
    <source>
        <dbReference type="WBParaSite" id="PS1159_v2.g1867.t1"/>
    </source>
</evidence>
<reference evidence="2" key="1">
    <citation type="submission" date="2022-11" db="UniProtKB">
        <authorList>
            <consortium name="WormBaseParasite"/>
        </authorList>
    </citation>
    <scope>IDENTIFICATION</scope>
</reference>